<dbReference type="Proteomes" id="UP000034004">
    <property type="component" value="Unassembled WGS sequence"/>
</dbReference>
<reference evidence="1 2" key="1">
    <citation type="journal article" date="2015" name="Nature">
        <title>rRNA introns, odd ribosomes, and small enigmatic genomes across a large radiation of phyla.</title>
        <authorList>
            <person name="Brown C.T."/>
            <person name="Hug L.A."/>
            <person name="Thomas B.C."/>
            <person name="Sharon I."/>
            <person name="Castelle C.J."/>
            <person name="Singh A."/>
            <person name="Wilkins M.J."/>
            <person name="Williams K.H."/>
            <person name="Banfield J.F."/>
        </authorList>
    </citation>
    <scope>NUCLEOTIDE SEQUENCE [LARGE SCALE GENOMIC DNA]</scope>
</reference>
<dbReference type="Gene3D" id="3.10.350.10">
    <property type="entry name" value="LysM domain"/>
    <property type="match status" value="1"/>
</dbReference>
<dbReference type="CDD" id="cd00118">
    <property type="entry name" value="LysM"/>
    <property type="match status" value="1"/>
</dbReference>
<protein>
    <submittedName>
        <fullName evidence="1">Uncharacterized protein</fullName>
    </submittedName>
</protein>
<gene>
    <name evidence="1" type="ORF">UR56_C0008G0013</name>
</gene>
<proteinExistence type="predicted"/>
<dbReference type="InterPro" id="IPR036779">
    <property type="entry name" value="LysM_dom_sf"/>
</dbReference>
<dbReference type="AlphaFoldDB" id="A0A0G0AXD0"/>
<evidence type="ECO:0000313" key="2">
    <source>
        <dbReference type="Proteomes" id="UP000034004"/>
    </source>
</evidence>
<dbReference type="STRING" id="1618484.UR56_C0008G0013"/>
<comment type="caution">
    <text evidence="1">The sequence shown here is derived from an EMBL/GenBank/DDBJ whole genome shotgun (WGS) entry which is preliminary data.</text>
</comment>
<organism evidence="1 2">
    <name type="scientific">Candidatus Roizmanbacteria bacterium GW2011_GWC2_34_23</name>
    <dbReference type="NCBI Taxonomy" id="1618484"/>
    <lineage>
        <taxon>Bacteria</taxon>
        <taxon>Candidatus Roizmaniibacteriota</taxon>
    </lineage>
</organism>
<accession>A0A0G0AXD0</accession>
<dbReference type="InterPro" id="IPR018392">
    <property type="entry name" value="LysM"/>
</dbReference>
<sequence>MPTVAGWWVHEWLWRGSSDIVGKRIPEVQKLYEDNIYDESENTYTVLPGDYLIKIAEKIRFNDWRDLYKLNSNNIRNPSSSKTINVNKLNEFKDLINKYQIKYVVISRLERQKYPNLDEKKWSKIGRLIFKSSNGFGALYQVNQ</sequence>
<dbReference type="EMBL" id="LBPR01000008">
    <property type="protein sequence ID" value="KKP61709.1"/>
    <property type="molecule type" value="Genomic_DNA"/>
</dbReference>
<evidence type="ECO:0000313" key="1">
    <source>
        <dbReference type="EMBL" id="KKP61709.1"/>
    </source>
</evidence>
<name>A0A0G0AXD0_9BACT</name>